<evidence type="ECO:0000256" key="1">
    <source>
        <dbReference type="SAM" id="Phobius"/>
    </source>
</evidence>
<dbReference type="RefSeq" id="WP_187596727.1">
    <property type="nucleotide sequence ID" value="NZ_CP060714.1"/>
</dbReference>
<dbReference type="InterPro" id="IPR026442">
    <property type="entry name" value="IPTL_CTERM"/>
</dbReference>
<dbReference type="Proteomes" id="UP000515811">
    <property type="component" value="Chromosome"/>
</dbReference>
<reference evidence="2 3" key="1">
    <citation type="submission" date="2020-08" db="EMBL/GenBank/DDBJ databases">
        <title>Genome sequence of Diaphorobacter ruginosibacter DSM 27467T.</title>
        <authorList>
            <person name="Hyun D.-W."/>
            <person name="Bae J.-W."/>
        </authorList>
    </citation>
    <scope>NUCLEOTIDE SEQUENCE [LARGE SCALE GENOMIC DNA]</scope>
    <source>
        <strain evidence="2 3">DSM 27467</strain>
    </source>
</reference>
<keyword evidence="1" id="KW-1133">Transmembrane helix</keyword>
<keyword evidence="1" id="KW-0472">Membrane</keyword>
<dbReference type="AlphaFoldDB" id="A0A7G9RLI6"/>
<gene>
    <name evidence="2" type="ORF">H9K76_18255</name>
</gene>
<feature type="transmembrane region" description="Helical" evidence="1">
    <location>
        <begin position="242"/>
        <end position="262"/>
    </location>
</feature>
<name>A0A7G9RLI6_9BURK</name>
<accession>A0A7G9RLI6</accession>
<dbReference type="EMBL" id="CP060714">
    <property type="protein sequence ID" value="QNN56461.1"/>
    <property type="molecule type" value="Genomic_DNA"/>
</dbReference>
<dbReference type="NCBIfam" id="TIGR04174">
    <property type="entry name" value="IPTL_CTERM"/>
    <property type="match status" value="1"/>
</dbReference>
<organism evidence="2 3">
    <name type="scientific">Diaphorobacter ruginosibacter</name>
    <dbReference type="NCBI Taxonomy" id="1715720"/>
    <lineage>
        <taxon>Bacteria</taxon>
        <taxon>Pseudomonadati</taxon>
        <taxon>Pseudomonadota</taxon>
        <taxon>Betaproteobacteria</taxon>
        <taxon>Burkholderiales</taxon>
        <taxon>Comamonadaceae</taxon>
        <taxon>Diaphorobacter</taxon>
    </lineage>
</organism>
<keyword evidence="3" id="KW-1185">Reference proteome</keyword>
<protein>
    <submittedName>
        <fullName evidence="2">IPTL-CTERM sorting domain-containing protein</fullName>
    </submittedName>
</protein>
<evidence type="ECO:0000313" key="3">
    <source>
        <dbReference type="Proteomes" id="UP000515811"/>
    </source>
</evidence>
<evidence type="ECO:0000313" key="2">
    <source>
        <dbReference type="EMBL" id="QNN56461.1"/>
    </source>
</evidence>
<sequence length="275" mass="27400">MQREKFILHRAQGRGAASEQRWARPYIGAALCVVGMASSAAVMAAGITVNAGDDVTWGASMDLGCDDLVVNGILNAPGVAFTRVGNVIIGSAGQLNAANTTFEVTSSWQNSGAFSGAGSTVTASNACSNTSTAFSGNTNFANLTATSPGLQLNFAAGSEQTVSGALTLNGVTLTGQGGTAFLTLAGGGSQNIANVGVNGVDASHGTRLAPTGTNVIPNGAANNWFAAKTPPVTPTAATPVPVTGPGGLALLAGLMLGAAHWVRRRSPGSSRRKAD</sequence>
<proteinExistence type="predicted"/>
<feature type="transmembrane region" description="Helical" evidence="1">
    <location>
        <begin position="26"/>
        <end position="47"/>
    </location>
</feature>
<keyword evidence="1" id="KW-0812">Transmembrane</keyword>
<dbReference type="KEGG" id="drg:H9K76_18255"/>